<accession>A0A5K4F609</accession>
<evidence type="ECO:0000256" key="6">
    <source>
        <dbReference type="PIRSR" id="PIRSR606285-1"/>
    </source>
</evidence>
<name>A0A5K4F609_SCHMA</name>
<dbReference type="NCBIfam" id="TIGR01381">
    <property type="entry name" value="E1_like_apg7"/>
    <property type="match status" value="1"/>
</dbReference>
<dbReference type="GO" id="GO:0006995">
    <property type="term" value="P:cellular response to nitrogen starvation"/>
    <property type="evidence" value="ECO:0007669"/>
    <property type="project" value="TreeGrafter"/>
</dbReference>
<dbReference type="PANTHER" id="PTHR10953">
    <property type="entry name" value="UBIQUITIN-ACTIVATING ENZYME E1"/>
    <property type="match status" value="1"/>
</dbReference>
<feature type="domain" description="Ubiquitin-like modifier-activating enzyme Atg7 N-terminal" evidence="9">
    <location>
        <begin position="4"/>
        <end position="305"/>
    </location>
</feature>
<evidence type="ECO:0000256" key="4">
    <source>
        <dbReference type="ARBA" id="ARBA00022927"/>
    </source>
</evidence>
<sequence length="707" mass="79472">MSVLQYIPFETVIDTSFWHGLADRKLNEYRLSEGPFEISAQFTNSHAPGVSPRLTIDVTSFCNSSVKRSHTSTIFNIYGSLFSLNSLDEFKDVDKQCLLNEHGAKFMTEAISQNEFLRKPDLLLRFILLTYCDLKKYKFYFWFAFPAVLHSVQPVVTSTRSIREEFSEDQLVLIFRSFDCWRKENTSPFFVLKSQPSIDILPLSGFELAPYIYVGMCDSSVDPQSPCWLLRNLLYALSSTIIRTECSLKVLCLRDRFASGERYWEHSIVIHINIQPTNPTFTQFVGWEKWKNKLRPRVVDLSESMDPVKLAESAVDLNLKLMKWRLMPDLKLSVFRDTKCLLIGAGTLGCNVARQLLAWGVRHITLIDNSTVSFSNPVRQSLYVFSDSVGSVKNKALVAAEALQTIFPGVNARGFDLSIPMPGHPVSSYNRSHYKHQHSQFSELEQSAEDTCFKLSALVQEHDVIFLLTDTRESRWLPTVLATAHGKLAINAALGFDTFLVMRHGVRGPFKSPSLSVDSLTPDISSLSFDEAIPNKEDSFKKARAISGSLLGCYFCNDVIGPMNSTRNRSLDQQCTVTRPGVSMVAAALAVELMVSVLQHPLLYEAPADTLSQDFSSLDSAKLSLGVVPHQIRGFLSHYTQVLPATLAFTKCSACSQSVLNAYKANGYTFLRQVFDDASYLERICGLQDLHDEINTESILMLSDTDD</sequence>
<keyword evidence="7" id="KW-0963">Cytoplasm</keyword>
<dbReference type="Pfam" id="PF00899">
    <property type="entry name" value="ThiF"/>
    <property type="match status" value="1"/>
</dbReference>
<evidence type="ECO:0000256" key="5">
    <source>
        <dbReference type="ARBA" id="ARBA00023006"/>
    </source>
</evidence>
<dbReference type="AlphaFoldDB" id="A0A5K4F609"/>
<dbReference type="InParanoid" id="A0A5K4F609"/>
<comment type="similarity">
    <text evidence="1 7">Belongs to the ATG7 family.</text>
</comment>
<dbReference type="GO" id="GO:0034727">
    <property type="term" value="P:piecemeal microautophagy of the nucleus"/>
    <property type="evidence" value="ECO:0007669"/>
    <property type="project" value="TreeGrafter"/>
</dbReference>
<dbReference type="InterPro" id="IPR032197">
    <property type="entry name" value="Atg7_N"/>
</dbReference>
<proteinExistence type="inferred from homology"/>
<reference evidence="10" key="1">
    <citation type="journal article" date="2012" name="PLoS Negl. Trop. Dis.">
        <title>A systematically improved high quality genome and transcriptome of the human blood fluke Schistosoma mansoni.</title>
        <authorList>
            <person name="Protasio A.V."/>
            <person name="Tsai I.J."/>
            <person name="Babbage A."/>
            <person name="Nichol S."/>
            <person name="Hunt M."/>
            <person name="Aslett M.A."/>
            <person name="De Silva N."/>
            <person name="Velarde G.S."/>
            <person name="Anderson T.J."/>
            <person name="Clark R.C."/>
            <person name="Davidson C."/>
            <person name="Dillon G.P."/>
            <person name="Holroyd N.E."/>
            <person name="LoVerde P.T."/>
            <person name="Lloyd C."/>
            <person name="McQuillan J."/>
            <person name="Oliveira G."/>
            <person name="Otto T.D."/>
            <person name="Parker-Manuel S.J."/>
            <person name="Quail M.A."/>
            <person name="Wilson R.A."/>
            <person name="Zerlotini A."/>
            <person name="Dunne D.W."/>
            <person name="Berriman M."/>
        </authorList>
    </citation>
    <scope>NUCLEOTIDE SEQUENCE [LARGE SCALE GENOMIC DNA]</scope>
    <source>
        <strain evidence="10">Puerto Rican</strain>
    </source>
</reference>
<dbReference type="Gene3D" id="3.40.140.70">
    <property type="entry name" value="Ubiquitin-like modifier-activating enzyme ATG7 N-terminal domain"/>
    <property type="match status" value="1"/>
</dbReference>
<dbReference type="GO" id="GO:0032446">
    <property type="term" value="P:protein modification by small protein conjugation"/>
    <property type="evidence" value="ECO:0007669"/>
    <property type="project" value="TreeGrafter"/>
</dbReference>
<evidence type="ECO:0000256" key="1">
    <source>
        <dbReference type="ARBA" id="ARBA00010931"/>
    </source>
</evidence>
<dbReference type="InterPro" id="IPR045886">
    <property type="entry name" value="ThiF/MoeB/HesA"/>
</dbReference>
<feature type="domain" description="THIF-type NAD/FAD binding fold" evidence="8">
    <location>
        <begin position="322"/>
        <end position="603"/>
    </location>
</feature>
<dbReference type="STRING" id="6183.A0A5K4F609"/>
<evidence type="ECO:0000259" key="8">
    <source>
        <dbReference type="Pfam" id="PF00899"/>
    </source>
</evidence>
<keyword evidence="10" id="KW-1185">Reference proteome</keyword>
<dbReference type="InterPro" id="IPR035985">
    <property type="entry name" value="Ubiquitin-activating_enz"/>
</dbReference>
<dbReference type="GO" id="GO:0000407">
    <property type="term" value="C:phagophore assembly site"/>
    <property type="evidence" value="ECO:0007669"/>
    <property type="project" value="UniProtKB-SubCell"/>
</dbReference>
<evidence type="ECO:0000256" key="2">
    <source>
        <dbReference type="ARBA" id="ARBA00017647"/>
    </source>
</evidence>
<keyword evidence="7" id="KW-0833">Ubl conjugation pathway</keyword>
<comment type="function">
    <text evidence="7">E1-like activating enzyme involved in the 2 ubiquitin-like systems required for autophagy.</text>
</comment>
<protein>
    <recommendedName>
        <fullName evidence="2 7">Ubiquitin-like modifier-activating enzyme ATG7</fullName>
    </recommendedName>
    <alternativeName>
        <fullName evidence="7">Autophagy-related protein 7</fullName>
    </alternativeName>
</protein>
<dbReference type="WBParaSite" id="Smp_316730.1">
    <property type="protein sequence ID" value="Smp_316730.1"/>
    <property type="gene ID" value="Smp_316730"/>
</dbReference>
<dbReference type="Pfam" id="PF16420">
    <property type="entry name" value="ATG7_N"/>
    <property type="match status" value="1"/>
</dbReference>
<evidence type="ECO:0000259" key="9">
    <source>
        <dbReference type="Pfam" id="PF16420"/>
    </source>
</evidence>
<dbReference type="GO" id="GO:0000045">
    <property type="term" value="P:autophagosome assembly"/>
    <property type="evidence" value="ECO:0007669"/>
    <property type="project" value="TreeGrafter"/>
</dbReference>
<evidence type="ECO:0000313" key="11">
    <source>
        <dbReference type="WBParaSite" id="Smp_316730.1"/>
    </source>
</evidence>
<evidence type="ECO:0000313" key="10">
    <source>
        <dbReference type="Proteomes" id="UP000008854"/>
    </source>
</evidence>
<dbReference type="FunCoup" id="A0A5K4F609">
    <property type="interactions" value="1077"/>
</dbReference>
<dbReference type="PANTHER" id="PTHR10953:SF3">
    <property type="entry name" value="UBIQUITIN-LIKE MODIFIER-ACTIVATING ENZYME ATG7"/>
    <property type="match status" value="1"/>
</dbReference>
<dbReference type="Gene3D" id="3.40.140.100">
    <property type="entry name" value="Ubiquitin-like modifier-activating enzyme ATG7 C-terminal domain"/>
    <property type="match status" value="1"/>
</dbReference>
<keyword evidence="3 7" id="KW-0813">Transport</keyword>
<evidence type="ECO:0000256" key="3">
    <source>
        <dbReference type="ARBA" id="ARBA00022448"/>
    </source>
</evidence>
<comment type="subcellular location">
    <subcellularLocation>
        <location evidence="7">Cytoplasm</location>
    </subcellularLocation>
    <subcellularLocation>
        <location evidence="7">Preautophagosomal structure</location>
    </subcellularLocation>
</comment>
<evidence type="ECO:0000256" key="7">
    <source>
        <dbReference type="RuleBase" id="RU366022"/>
    </source>
</evidence>
<dbReference type="Gene3D" id="3.40.50.720">
    <property type="entry name" value="NAD(P)-binding Rossmann-like Domain"/>
    <property type="match status" value="1"/>
</dbReference>
<feature type="active site" description="Glycyl thioester intermediate" evidence="6">
    <location>
        <position position="575"/>
    </location>
</feature>
<dbReference type="Proteomes" id="UP000008854">
    <property type="component" value="Unassembled WGS sequence"/>
</dbReference>
<organism evidence="10 11">
    <name type="scientific">Schistosoma mansoni</name>
    <name type="common">Blood fluke</name>
    <dbReference type="NCBI Taxonomy" id="6183"/>
    <lineage>
        <taxon>Eukaryota</taxon>
        <taxon>Metazoa</taxon>
        <taxon>Spiralia</taxon>
        <taxon>Lophotrochozoa</taxon>
        <taxon>Platyhelminthes</taxon>
        <taxon>Trematoda</taxon>
        <taxon>Digenea</taxon>
        <taxon>Strigeidida</taxon>
        <taxon>Schistosomatoidea</taxon>
        <taxon>Schistosomatidae</taxon>
        <taxon>Schistosoma</taxon>
    </lineage>
</organism>
<dbReference type="GO" id="GO:0000422">
    <property type="term" value="P:autophagy of mitochondrion"/>
    <property type="evidence" value="ECO:0007669"/>
    <property type="project" value="TreeGrafter"/>
</dbReference>
<dbReference type="GO" id="GO:0019778">
    <property type="term" value="F:Atg12 activating enzyme activity"/>
    <property type="evidence" value="ECO:0007669"/>
    <property type="project" value="TreeGrafter"/>
</dbReference>
<dbReference type="InterPro" id="IPR042522">
    <property type="entry name" value="Atg7_N_1"/>
</dbReference>
<dbReference type="GO" id="GO:0015031">
    <property type="term" value="P:protein transport"/>
    <property type="evidence" value="ECO:0007669"/>
    <property type="project" value="UniProtKB-UniRule"/>
</dbReference>
<reference evidence="11" key="2">
    <citation type="submission" date="2019-11" db="UniProtKB">
        <authorList>
            <consortium name="WormBaseParasite"/>
        </authorList>
    </citation>
    <scope>IDENTIFICATION</scope>
    <source>
        <strain evidence="11">Puerto Rican</strain>
    </source>
</reference>
<dbReference type="InterPro" id="IPR006285">
    <property type="entry name" value="Atg7"/>
</dbReference>
<keyword evidence="4 7" id="KW-0653">Protein transport</keyword>
<dbReference type="InterPro" id="IPR042523">
    <property type="entry name" value="Atg7_N_2"/>
</dbReference>
<dbReference type="GO" id="GO:0019779">
    <property type="term" value="F:Atg8 activating enzyme activity"/>
    <property type="evidence" value="ECO:0007669"/>
    <property type="project" value="TreeGrafter"/>
</dbReference>
<keyword evidence="5 7" id="KW-0072">Autophagy</keyword>
<dbReference type="SUPFAM" id="SSF69572">
    <property type="entry name" value="Activating enzymes of the ubiquitin-like proteins"/>
    <property type="match status" value="1"/>
</dbReference>
<comment type="subunit">
    <text evidence="7">Homodimer.</text>
</comment>
<dbReference type="InterPro" id="IPR000594">
    <property type="entry name" value="ThiF_NAD_FAD-bd"/>
</dbReference>
<dbReference type="FunFam" id="3.40.50.720:FF:000243">
    <property type="entry name" value="Ubiquitin-like modifier-activating enzyme ATG7"/>
    <property type="match status" value="1"/>
</dbReference>